<dbReference type="InterPro" id="IPR050087">
    <property type="entry name" value="AON_synthase_class-II"/>
</dbReference>
<dbReference type="EC" id="2.3.1.29" evidence="7"/>
<dbReference type="NCBIfam" id="TIGR01822">
    <property type="entry name" value="2am3keto_CoA"/>
    <property type="match status" value="1"/>
</dbReference>
<dbReference type="PANTHER" id="PTHR13693:SF102">
    <property type="entry name" value="2-AMINO-3-KETOBUTYRATE COENZYME A LIGASE, MITOCHONDRIAL"/>
    <property type="match status" value="1"/>
</dbReference>
<dbReference type="InterPro" id="IPR015424">
    <property type="entry name" value="PyrdxlP-dep_Trfase"/>
</dbReference>
<dbReference type="InterPro" id="IPR004839">
    <property type="entry name" value="Aminotransferase_I/II_large"/>
</dbReference>
<feature type="binding site" evidence="7">
    <location>
        <begin position="272"/>
        <end position="273"/>
    </location>
    <ligand>
        <name>pyridoxal 5'-phosphate</name>
        <dbReference type="ChEBI" id="CHEBI:597326"/>
        <note>ligand shared between dimeric partners</note>
    </ligand>
</feature>
<keyword evidence="5 7" id="KW-0012">Acyltransferase</keyword>
<dbReference type="AlphaFoldDB" id="A0A9E7AJF4"/>
<dbReference type="SUPFAM" id="SSF53383">
    <property type="entry name" value="PLP-dependent transferases"/>
    <property type="match status" value="1"/>
</dbReference>
<dbReference type="InterPro" id="IPR011282">
    <property type="entry name" value="2am3keto_CoA_ligase"/>
</dbReference>
<comment type="pathway">
    <text evidence="7">Amino-acid degradation; L-threonine degradation via oxydo-reductase pathway; glycine from L-threonine: step 2/2.</text>
</comment>
<comment type="function">
    <text evidence="7">Catalyzes the cleavage of 2-amino-3-ketobutyrate to glycine and acetyl-CoA.</text>
</comment>
<keyword evidence="3 7" id="KW-0808">Transferase</keyword>
<feature type="binding site" description="in other chain" evidence="7">
    <location>
        <begin position="208"/>
        <end position="211"/>
    </location>
    <ligand>
        <name>pyridoxal 5'-phosphate</name>
        <dbReference type="ChEBI" id="CHEBI:597326"/>
        <note>ligand shared between dimeric partners</note>
    </ligand>
</feature>
<dbReference type="GO" id="GO:0008710">
    <property type="term" value="F:8-amino-7-oxononanoate synthase activity"/>
    <property type="evidence" value="ECO:0007669"/>
    <property type="project" value="UniProtKB-EC"/>
</dbReference>
<dbReference type="InterPro" id="IPR015422">
    <property type="entry name" value="PyrdxlP-dep_Trfase_small"/>
</dbReference>
<evidence type="ECO:0000313" key="10">
    <source>
        <dbReference type="Proteomes" id="UP000830236"/>
    </source>
</evidence>
<dbReference type="GO" id="GO:0030170">
    <property type="term" value="F:pyridoxal phosphate binding"/>
    <property type="evidence" value="ECO:0007669"/>
    <property type="project" value="UniProtKB-UniRule"/>
</dbReference>
<dbReference type="HAMAP" id="MF_00985">
    <property type="entry name" value="2am3keto_CoA_ligase"/>
    <property type="match status" value="1"/>
</dbReference>
<dbReference type="InterPro" id="IPR001917">
    <property type="entry name" value="Aminotrans_II_pyridoxalP_BS"/>
</dbReference>
<protein>
    <recommendedName>
        <fullName evidence="7">2-amino-3-ketobutyrate coenzyme A ligase</fullName>
        <shortName evidence="7">AKB ligase</shortName>
        <ecNumber evidence="7">2.3.1.29</ecNumber>
    </recommendedName>
    <alternativeName>
        <fullName evidence="7">Glycine acetyltransferase</fullName>
    </alternativeName>
</protein>
<feature type="binding site" evidence="7">
    <location>
        <position position="134"/>
    </location>
    <ligand>
        <name>substrate</name>
    </ligand>
</feature>
<dbReference type="NCBIfam" id="NF005394">
    <property type="entry name" value="PRK06939.1"/>
    <property type="match status" value="1"/>
</dbReference>
<feature type="binding site" description="in other chain" evidence="7">
    <location>
        <begin position="109"/>
        <end position="110"/>
    </location>
    <ligand>
        <name>pyridoxal 5'-phosphate</name>
        <dbReference type="ChEBI" id="CHEBI:597326"/>
        <note>ligand shared between dimeric partners</note>
    </ligand>
</feature>
<dbReference type="Gene3D" id="3.90.1150.10">
    <property type="entry name" value="Aspartate Aminotransferase, domain 1"/>
    <property type="match status" value="1"/>
</dbReference>
<dbReference type="Pfam" id="PF00155">
    <property type="entry name" value="Aminotran_1_2"/>
    <property type="match status" value="1"/>
</dbReference>
<sequence>MFTFKDELAATLAEIDAAGLTKHERVITTPQGAHIATTAGDSLNFCANNYLGLAGDPRIAQAAHEALDRWGFGLSSVRFICGTQTPHTQLEEQLSQWLGMDDTILFSSCFDANGAIFDVLLGKEDAIISDALNHASIIDGVRLCKAQRFRYANADMADLRKQLEAAKANGCKRLMIVTDGVFSMDGYYAPLPEICDLADEFGALVMVDDSHATGFVGDTGAGTPELLGVRGRVDILSGTLGKALGGASGGYISGPKEVVDLLRQRARPYLFSNTVAPAVVGGSAKAVEIARHADAERAQLRANSQLFRQLMAEAGFELLPGSHPITPVMFPGDDGAVKATRIASAMLERGVYVTAFSFPVVPRGQARIRVQLSAAHCEADVRACVAAFIAARDEVEAQEKETAK</sequence>
<comment type="catalytic activity">
    <reaction evidence="6">
        <text>6-carboxyhexanoyl-[ACP] + L-alanine + H(+) = (8S)-8-amino-7-oxononanoate + holo-[ACP] + CO2</text>
        <dbReference type="Rhea" id="RHEA:42288"/>
        <dbReference type="Rhea" id="RHEA-COMP:9685"/>
        <dbReference type="Rhea" id="RHEA-COMP:9955"/>
        <dbReference type="ChEBI" id="CHEBI:15378"/>
        <dbReference type="ChEBI" id="CHEBI:16526"/>
        <dbReference type="ChEBI" id="CHEBI:57972"/>
        <dbReference type="ChEBI" id="CHEBI:64479"/>
        <dbReference type="ChEBI" id="CHEBI:78846"/>
        <dbReference type="ChEBI" id="CHEBI:149468"/>
        <dbReference type="EC" id="2.3.1.47"/>
    </reaction>
</comment>
<feature type="binding site" description="in other chain" evidence="7">
    <location>
        <position position="183"/>
    </location>
    <ligand>
        <name>pyridoxal 5'-phosphate</name>
        <dbReference type="ChEBI" id="CHEBI:597326"/>
        <note>ligand shared between dimeric partners</note>
    </ligand>
</feature>
<evidence type="ECO:0000256" key="1">
    <source>
        <dbReference type="ARBA" id="ARBA00008392"/>
    </source>
</evidence>
<dbReference type="CDD" id="cd06454">
    <property type="entry name" value="KBL_like"/>
    <property type="match status" value="1"/>
</dbReference>
<evidence type="ECO:0000256" key="7">
    <source>
        <dbReference type="HAMAP-Rule" id="MF_00985"/>
    </source>
</evidence>
<feature type="modified residue" description="N6-(pyridoxal phosphate)lysine" evidence="7">
    <location>
        <position position="242"/>
    </location>
</feature>
<dbReference type="PANTHER" id="PTHR13693">
    <property type="entry name" value="CLASS II AMINOTRANSFERASE/8-AMINO-7-OXONONANOATE SYNTHASE"/>
    <property type="match status" value="1"/>
</dbReference>
<comment type="cofactor">
    <cofactor evidence="7">
        <name>pyridoxal 5'-phosphate</name>
        <dbReference type="ChEBI" id="CHEBI:597326"/>
    </cofactor>
    <text evidence="7">Binds 1 pyridoxal phosphate per subunit.</text>
</comment>
<dbReference type="GO" id="GO:0005829">
    <property type="term" value="C:cytosol"/>
    <property type="evidence" value="ECO:0007669"/>
    <property type="project" value="TreeGrafter"/>
</dbReference>
<dbReference type="EMBL" id="CP097095">
    <property type="protein sequence ID" value="UQF79764.1"/>
    <property type="molecule type" value="Genomic_DNA"/>
</dbReference>
<organism evidence="9 10">
    <name type="scientific">Actinomyces graevenitzii</name>
    <dbReference type="NCBI Taxonomy" id="55565"/>
    <lineage>
        <taxon>Bacteria</taxon>
        <taxon>Bacillati</taxon>
        <taxon>Actinomycetota</taxon>
        <taxon>Actinomycetes</taxon>
        <taxon>Actinomycetales</taxon>
        <taxon>Actinomycetaceae</taxon>
        <taxon>Actinomyces</taxon>
    </lineage>
</organism>
<comment type="subunit">
    <text evidence="2 7">Homodimer.</text>
</comment>
<dbReference type="Proteomes" id="UP000830236">
    <property type="component" value="Chromosome"/>
</dbReference>
<evidence type="ECO:0000256" key="2">
    <source>
        <dbReference type="ARBA" id="ARBA00011738"/>
    </source>
</evidence>
<evidence type="ECO:0000256" key="3">
    <source>
        <dbReference type="ARBA" id="ARBA00022679"/>
    </source>
</evidence>
<evidence type="ECO:0000256" key="4">
    <source>
        <dbReference type="ARBA" id="ARBA00022898"/>
    </source>
</evidence>
<keyword evidence="4 7" id="KW-0663">Pyridoxal phosphate</keyword>
<evidence type="ECO:0000256" key="5">
    <source>
        <dbReference type="ARBA" id="ARBA00023315"/>
    </source>
</evidence>
<name>A0A9E7AJF4_9ACTO</name>
<evidence type="ECO:0000259" key="8">
    <source>
        <dbReference type="Pfam" id="PF00155"/>
    </source>
</evidence>
<dbReference type="Gene3D" id="3.40.640.10">
    <property type="entry name" value="Type I PLP-dependent aspartate aminotransferase-like (Major domain)"/>
    <property type="match status" value="1"/>
</dbReference>
<comment type="catalytic activity">
    <reaction evidence="7">
        <text>glycine + acetyl-CoA = (2S)-2-amino-3-oxobutanoate + CoA</text>
        <dbReference type="Rhea" id="RHEA:20736"/>
        <dbReference type="ChEBI" id="CHEBI:57287"/>
        <dbReference type="ChEBI" id="CHEBI:57288"/>
        <dbReference type="ChEBI" id="CHEBI:57305"/>
        <dbReference type="ChEBI" id="CHEBI:78948"/>
        <dbReference type="EC" id="2.3.1.29"/>
    </reaction>
</comment>
<dbReference type="KEGG" id="agh:M3I41_00320"/>
<comment type="similarity">
    <text evidence="1 7">Belongs to the class-II pyridoxal-phosphate-dependent aminotransferase family.</text>
</comment>
<evidence type="ECO:0000313" key="9">
    <source>
        <dbReference type="EMBL" id="UQF79764.1"/>
    </source>
</evidence>
<dbReference type="GO" id="GO:0019518">
    <property type="term" value="P:L-threonine catabolic process to glycine"/>
    <property type="evidence" value="ECO:0007669"/>
    <property type="project" value="UniProtKB-UniRule"/>
</dbReference>
<dbReference type="PROSITE" id="PS00599">
    <property type="entry name" value="AA_TRANSFER_CLASS_2"/>
    <property type="match status" value="1"/>
</dbReference>
<feature type="binding site" evidence="7">
    <location>
        <position position="369"/>
    </location>
    <ligand>
        <name>substrate</name>
    </ligand>
</feature>
<evidence type="ECO:0000256" key="6">
    <source>
        <dbReference type="ARBA" id="ARBA00047715"/>
    </source>
</evidence>
<feature type="domain" description="Aminotransferase class I/classII large" evidence="8">
    <location>
        <begin position="42"/>
        <end position="387"/>
    </location>
</feature>
<dbReference type="InterPro" id="IPR015421">
    <property type="entry name" value="PyrdxlP-dep_Trfase_major"/>
</dbReference>
<reference evidence="9" key="1">
    <citation type="submission" date="2022-05" db="EMBL/GenBank/DDBJ databases">
        <title>Using nanopore sequencing to obtain complete genomes from saliva samples.</title>
        <authorList>
            <person name="Baker J.L."/>
        </authorList>
    </citation>
    <scope>NUCLEOTIDE SEQUENCE</scope>
    <source>
        <strain evidence="9">JCVI-JB-Ag32</strain>
    </source>
</reference>
<dbReference type="GO" id="GO:0008890">
    <property type="term" value="F:glycine C-acetyltransferase activity"/>
    <property type="evidence" value="ECO:0007669"/>
    <property type="project" value="UniProtKB-UniRule"/>
</dbReference>
<accession>A0A9E7AJF4</accession>
<proteinExistence type="inferred from homology"/>
<feature type="binding site" description="in other chain" evidence="7">
    <location>
        <begin position="239"/>
        <end position="242"/>
    </location>
    <ligand>
        <name>pyridoxal 5'-phosphate</name>
        <dbReference type="ChEBI" id="CHEBI:597326"/>
        <note>ligand shared between dimeric partners</note>
    </ligand>
</feature>
<dbReference type="FunFam" id="3.40.640.10:FF:000006">
    <property type="entry name" value="5-aminolevulinate synthase, mitochondrial"/>
    <property type="match status" value="1"/>
</dbReference>
<gene>
    <name evidence="7" type="primary">kbl</name>
    <name evidence="9" type="ORF">M3I41_00320</name>
</gene>